<reference evidence="5 6" key="1">
    <citation type="submission" date="2018-08" db="EMBL/GenBank/DDBJ databases">
        <title>Genomic Encyclopedia of Archaeal and Bacterial Type Strains, Phase II (KMG-II): from individual species to whole genera.</title>
        <authorList>
            <person name="Goeker M."/>
        </authorList>
    </citation>
    <scope>NUCLEOTIDE SEQUENCE [LARGE SCALE GENOMIC DNA]</scope>
    <source>
        <strain evidence="5 6">DSM 5002</strain>
    </source>
</reference>
<gene>
    <name evidence="5" type="ORF">BXY53_2558</name>
</gene>
<dbReference type="PROSITE" id="PS00893">
    <property type="entry name" value="NUDIX_BOX"/>
    <property type="match status" value="1"/>
</dbReference>
<dbReference type="AlphaFoldDB" id="A0A397PJZ8"/>
<dbReference type="SUPFAM" id="SSF55811">
    <property type="entry name" value="Nudix"/>
    <property type="match status" value="1"/>
</dbReference>
<dbReference type="PROSITE" id="PS51462">
    <property type="entry name" value="NUDIX"/>
    <property type="match status" value="1"/>
</dbReference>
<evidence type="ECO:0000256" key="3">
    <source>
        <dbReference type="RuleBase" id="RU003476"/>
    </source>
</evidence>
<comment type="caution">
    <text evidence="5">The sequence shown here is derived from an EMBL/GenBank/DDBJ whole genome shotgun (WGS) entry which is preliminary data.</text>
</comment>
<evidence type="ECO:0000313" key="5">
    <source>
        <dbReference type="EMBL" id="RIA47477.1"/>
    </source>
</evidence>
<dbReference type="OrthoDB" id="9800065at2"/>
<dbReference type="RefSeq" id="WP_119062342.1">
    <property type="nucleotide sequence ID" value="NZ_QXDF01000003.1"/>
</dbReference>
<dbReference type="InterPro" id="IPR020084">
    <property type="entry name" value="NUDIX_hydrolase_CS"/>
</dbReference>
<feature type="domain" description="Nudix hydrolase" evidence="4">
    <location>
        <begin position="19"/>
        <end position="144"/>
    </location>
</feature>
<dbReference type="EMBL" id="QXDF01000003">
    <property type="protein sequence ID" value="RIA47477.1"/>
    <property type="molecule type" value="Genomic_DNA"/>
</dbReference>
<name>A0A397PJZ8_9HYPH</name>
<keyword evidence="2 3" id="KW-0378">Hydrolase</keyword>
<comment type="cofactor">
    <cofactor evidence="1">
        <name>Mg(2+)</name>
        <dbReference type="ChEBI" id="CHEBI:18420"/>
    </cofactor>
</comment>
<evidence type="ECO:0000313" key="6">
    <source>
        <dbReference type="Proteomes" id="UP000266273"/>
    </source>
</evidence>
<evidence type="ECO:0000259" key="4">
    <source>
        <dbReference type="PROSITE" id="PS51462"/>
    </source>
</evidence>
<dbReference type="Proteomes" id="UP000266273">
    <property type="component" value="Unassembled WGS sequence"/>
</dbReference>
<dbReference type="InterPro" id="IPR000086">
    <property type="entry name" value="NUDIX_hydrolase_dom"/>
</dbReference>
<accession>A0A397PJZ8</accession>
<keyword evidence="6" id="KW-1185">Reference proteome</keyword>
<dbReference type="PANTHER" id="PTHR43046:SF14">
    <property type="entry name" value="MUTT_NUDIX FAMILY PROTEIN"/>
    <property type="match status" value="1"/>
</dbReference>
<evidence type="ECO:0000256" key="1">
    <source>
        <dbReference type="ARBA" id="ARBA00001946"/>
    </source>
</evidence>
<dbReference type="PRINTS" id="PR00502">
    <property type="entry name" value="NUDIXFAMILY"/>
</dbReference>
<dbReference type="PANTHER" id="PTHR43046">
    <property type="entry name" value="GDP-MANNOSE MANNOSYL HYDROLASE"/>
    <property type="match status" value="1"/>
</dbReference>
<comment type="similarity">
    <text evidence="3">Belongs to the Nudix hydrolase family.</text>
</comment>
<dbReference type="Gene3D" id="3.90.79.10">
    <property type="entry name" value="Nucleoside Triphosphate Pyrophosphohydrolase"/>
    <property type="match status" value="1"/>
</dbReference>
<proteinExistence type="inferred from homology"/>
<organism evidence="5 6">
    <name type="scientific">Dichotomicrobium thermohalophilum</name>
    <dbReference type="NCBI Taxonomy" id="933063"/>
    <lineage>
        <taxon>Bacteria</taxon>
        <taxon>Pseudomonadati</taxon>
        <taxon>Pseudomonadota</taxon>
        <taxon>Alphaproteobacteria</taxon>
        <taxon>Hyphomicrobiales</taxon>
        <taxon>Hyphomicrobiaceae</taxon>
        <taxon>Dichotomicrobium</taxon>
    </lineage>
</organism>
<sequence>MIRRAAFSLLRPYFRLTRGMTLGAQGVIIDRDERVLLIRHAYQPGWRFPGGGVEWRETLEEALARELFEETGVRVAGRPRLHGVFGNFTTFPSDHVALFLIREWEQAHVPEPNREIAAQGFFPRDAVPEDTVRPVRQRLAEIFEGAELSGHW</sequence>
<evidence type="ECO:0000256" key="2">
    <source>
        <dbReference type="ARBA" id="ARBA00022801"/>
    </source>
</evidence>
<dbReference type="GO" id="GO:0016787">
    <property type="term" value="F:hydrolase activity"/>
    <property type="evidence" value="ECO:0007669"/>
    <property type="project" value="UniProtKB-KW"/>
</dbReference>
<dbReference type="InterPro" id="IPR015797">
    <property type="entry name" value="NUDIX_hydrolase-like_dom_sf"/>
</dbReference>
<dbReference type="InterPro" id="IPR020476">
    <property type="entry name" value="Nudix_hydrolase"/>
</dbReference>
<protein>
    <submittedName>
        <fullName evidence="5">ADP-ribose pyrophosphatase YjhB (NUDIX family)</fullName>
    </submittedName>
</protein>
<dbReference type="Pfam" id="PF00293">
    <property type="entry name" value="NUDIX"/>
    <property type="match status" value="1"/>
</dbReference>